<dbReference type="Proteomes" id="UP000077202">
    <property type="component" value="Unassembled WGS sequence"/>
</dbReference>
<feature type="compositionally biased region" description="Basic and acidic residues" evidence="1">
    <location>
        <begin position="54"/>
        <end position="107"/>
    </location>
</feature>
<proteinExistence type="predicted"/>
<feature type="compositionally biased region" description="Polar residues" evidence="1">
    <location>
        <begin position="164"/>
        <end position="182"/>
    </location>
</feature>
<protein>
    <submittedName>
        <fullName evidence="2">Uncharacterized protein</fullName>
    </submittedName>
</protein>
<evidence type="ECO:0000313" key="3">
    <source>
        <dbReference type="Proteomes" id="UP000077202"/>
    </source>
</evidence>
<feature type="region of interest" description="Disordered" evidence="1">
    <location>
        <begin position="43"/>
        <end position="182"/>
    </location>
</feature>
<dbReference type="EMBL" id="LVLJ01000264">
    <property type="protein sequence ID" value="OAE35113.1"/>
    <property type="molecule type" value="Genomic_DNA"/>
</dbReference>
<accession>A0A176WRF2</accession>
<evidence type="ECO:0000256" key="1">
    <source>
        <dbReference type="SAM" id="MobiDB-lite"/>
    </source>
</evidence>
<sequence length="230" mass="25670">MLQDLPESSRAYTLSWFALKAKLPFQANEASAAFEIQDYRTRTPTRRTAQLQDGHYKKNSTEVHGNDEKHDHEEDHKYRSDADRHVGVHDKDGRHAHNRDGKRKQEEGSDCVSKWNKGRNPYKPAADVKYQTPATPGPPPPSPVAVMKSDAAESPHPPPVVFPHTSNSTSQAKLFSSSSPTNGGQVVSTYFHRPILIGAASRLLLGPWISKLHILFCDWNLVFSISTVLP</sequence>
<dbReference type="AlphaFoldDB" id="A0A176WRF2"/>
<comment type="caution">
    <text evidence="2">The sequence shown here is derived from an EMBL/GenBank/DDBJ whole genome shotgun (WGS) entry which is preliminary data.</text>
</comment>
<evidence type="ECO:0000313" key="2">
    <source>
        <dbReference type="EMBL" id="OAE35113.1"/>
    </source>
</evidence>
<name>A0A176WRF2_MARPO</name>
<gene>
    <name evidence="2" type="ORF">AXG93_1854s1000</name>
</gene>
<keyword evidence="3" id="KW-1185">Reference proteome</keyword>
<reference evidence="2" key="1">
    <citation type="submission" date="2016-03" db="EMBL/GenBank/DDBJ databases">
        <title>Mechanisms controlling the formation of the plant cell surface in tip-growing cells are functionally conserved among land plants.</title>
        <authorList>
            <person name="Honkanen S."/>
            <person name="Jones V.A."/>
            <person name="Morieri G."/>
            <person name="Champion C."/>
            <person name="Hetherington A.J."/>
            <person name="Kelly S."/>
            <person name="Saint-Marcoux D."/>
            <person name="Proust H."/>
            <person name="Prescott H."/>
            <person name="Dolan L."/>
        </authorList>
    </citation>
    <scope>NUCLEOTIDE SEQUENCE [LARGE SCALE GENOMIC DNA]</scope>
    <source>
        <tissue evidence="2">Whole gametophyte</tissue>
    </source>
</reference>
<organism evidence="2 3">
    <name type="scientific">Marchantia polymorpha subsp. ruderalis</name>
    <dbReference type="NCBI Taxonomy" id="1480154"/>
    <lineage>
        <taxon>Eukaryota</taxon>
        <taxon>Viridiplantae</taxon>
        <taxon>Streptophyta</taxon>
        <taxon>Embryophyta</taxon>
        <taxon>Marchantiophyta</taxon>
        <taxon>Marchantiopsida</taxon>
        <taxon>Marchantiidae</taxon>
        <taxon>Marchantiales</taxon>
        <taxon>Marchantiaceae</taxon>
        <taxon>Marchantia</taxon>
    </lineage>
</organism>